<comment type="caution">
    <text evidence="1">The sequence shown here is derived from an EMBL/GenBank/DDBJ whole genome shotgun (WGS) entry which is preliminary data.</text>
</comment>
<gene>
    <name evidence="1" type="ORF">LCGC14_0263200</name>
</gene>
<proteinExistence type="predicted"/>
<evidence type="ECO:0000313" key="1">
    <source>
        <dbReference type="EMBL" id="KKN87050.1"/>
    </source>
</evidence>
<protein>
    <submittedName>
        <fullName evidence="1">Uncharacterized protein</fullName>
    </submittedName>
</protein>
<reference evidence="1" key="1">
    <citation type="journal article" date="2015" name="Nature">
        <title>Complex archaea that bridge the gap between prokaryotes and eukaryotes.</title>
        <authorList>
            <person name="Spang A."/>
            <person name="Saw J.H."/>
            <person name="Jorgensen S.L."/>
            <person name="Zaremba-Niedzwiedzka K."/>
            <person name="Martijn J."/>
            <person name="Lind A.E."/>
            <person name="van Eijk R."/>
            <person name="Schleper C."/>
            <person name="Guy L."/>
            <person name="Ettema T.J."/>
        </authorList>
    </citation>
    <scope>NUCLEOTIDE SEQUENCE</scope>
</reference>
<organism evidence="1">
    <name type="scientific">marine sediment metagenome</name>
    <dbReference type="NCBI Taxonomy" id="412755"/>
    <lineage>
        <taxon>unclassified sequences</taxon>
        <taxon>metagenomes</taxon>
        <taxon>ecological metagenomes</taxon>
    </lineage>
</organism>
<name>A0A0F9U1D3_9ZZZZ</name>
<dbReference type="EMBL" id="LAZR01000142">
    <property type="protein sequence ID" value="KKN87050.1"/>
    <property type="molecule type" value="Genomic_DNA"/>
</dbReference>
<accession>A0A0F9U1D3</accession>
<sequence>MTPALTAEKFKRLNLMAGTARSLEQELLTPEDAEVWDRDFTLLCDDLTKLVDPELGTDLRSERAFYDAANQIAKGYFDKNPFGGLKAATGQYGFRLITPQDLKNSAAGGTPALHSWVQTATMNVSSRSYCEWGASGMLGLSQTANQLYVRNAANTQAVVAFHRLISYKPSPRVIHVEFNINDYPYVPYSVEPYSKITKENKLFKIIPMPGRVILHPGGRMYLTFWFDTETGCNPPPSIRDVIDVEIALFGLVFGQYDYLADSALV</sequence>
<dbReference type="AlphaFoldDB" id="A0A0F9U1D3"/>